<keyword evidence="1" id="KW-1133">Transmembrane helix</keyword>
<feature type="transmembrane region" description="Helical" evidence="1">
    <location>
        <begin position="144"/>
        <end position="162"/>
    </location>
</feature>
<dbReference type="AlphaFoldDB" id="A0A4Q9XZ27"/>
<dbReference type="Pfam" id="PF26635">
    <property type="entry name" value="DUF8208"/>
    <property type="match status" value="1"/>
</dbReference>
<evidence type="ECO:0000256" key="1">
    <source>
        <dbReference type="SAM" id="Phobius"/>
    </source>
</evidence>
<feature type="transmembrane region" description="Helical" evidence="1">
    <location>
        <begin position="299"/>
        <end position="318"/>
    </location>
</feature>
<name>A0A4Q9XZ27_9LACO</name>
<dbReference type="EMBL" id="SEHH01000218">
    <property type="protein sequence ID" value="TBX33087.1"/>
    <property type="molecule type" value="Genomic_DNA"/>
</dbReference>
<comment type="caution">
    <text evidence="3">The sequence shown here is derived from an EMBL/GenBank/DDBJ whole genome shotgun (WGS) entry which is preliminary data.</text>
</comment>
<evidence type="ECO:0000259" key="2">
    <source>
        <dbReference type="Pfam" id="PF26635"/>
    </source>
</evidence>
<keyword evidence="1" id="KW-0812">Transmembrane</keyword>
<organism evidence="3 4">
    <name type="scientific">Lactiplantibacillus paraplantarum</name>
    <dbReference type="NCBI Taxonomy" id="60520"/>
    <lineage>
        <taxon>Bacteria</taxon>
        <taxon>Bacillati</taxon>
        <taxon>Bacillota</taxon>
        <taxon>Bacilli</taxon>
        <taxon>Lactobacillales</taxon>
        <taxon>Lactobacillaceae</taxon>
        <taxon>Lactiplantibacillus</taxon>
    </lineage>
</organism>
<dbReference type="Proteomes" id="UP000292648">
    <property type="component" value="Unassembled WGS sequence"/>
</dbReference>
<keyword evidence="1" id="KW-0472">Membrane</keyword>
<gene>
    <name evidence="3" type="ORF">EUZ87_16770</name>
</gene>
<proteinExistence type="predicted"/>
<feature type="transmembrane region" description="Helical" evidence="1">
    <location>
        <begin position="111"/>
        <end position="132"/>
    </location>
</feature>
<accession>A0A4Q9XZ27</accession>
<dbReference type="InterPro" id="IPR058521">
    <property type="entry name" value="DUF8208"/>
</dbReference>
<protein>
    <recommendedName>
        <fullName evidence="2">DUF8208 domain-containing protein</fullName>
    </recommendedName>
</protein>
<reference evidence="3 4" key="1">
    <citation type="submission" date="2019-01" db="EMBL/GenBank/DDBJ databases">
        <title>Draft genome sequence of Lactobacillus paraplantarum OSY-TC318, a Producer of the novel lantibiotic Paraplantaracin TC318.</title>
        <authorList>
            <person name="Hussein W.E."/>
            <person name="Huang E."/>
            <person name="Yousef A.E."/>
        </authorList>
    </citation>
    <scope>NUCLEOTIDE SEQUENCE [LARGE SCALE GENOMIC DNA]</scope>
    <source>
        <strain evidence="3 4">OSY-TC318</strain>
    </source>
</reference>
<feature type="non-terminal residue" evidence="3">
    <location>
        <position position="320"/>
    </location>
</feature>
<sequence length="320" mass="34966">MTTFFQWLVVLASGYQVPEALLNNNQLGDKILNWGGSSLGEQGDGVVKFYLSWHAVLHTDILAVQKIIGTVNGWILLGLYHTAQALESVFMAVLKLFGFFANFNVGEMGTLYKTIVLLGFALLTIGLGYLLVENIFRAKTKLHEVITNLVVVIAILVMLPFGTNLFSQFVTAGAQDIVGHNGSGVTSIAVQPVQNNIVDSVALAKKGFDVNPTKLDGQMDKYNGINADNIGYLDLSEVIASDNLKMNAIPKGVDNVFKHRVKMGAETNQYTVEDATLPSKQSQLTKAFESVYPRYTGHFVIADLQLLLLACMFGLIAFRV</sequence>
<evidence type="ECO:0000313" key="4">
    <source>
        <dbReference type="Proteomes" id="UP000292648"/>
    </source>
</evidence>
<feature type="domain" description="DUF8208" evidence="2">
    <location>
        <begin position="64"/>
        <end position="319"/>
    </location>
</feature>
<evidence type="ECO:0000313" key="3">
    <source>
        <dbReference type="EMBL" id="TBX33087.1"/>
    </source>
</evidence>